<dbReference type="CDD" id="cd22431">
    <property type="entry name" value="KH-I_RNaseY"/>
    <property type="match status" value="1"/>
</dbReference>
<dbReference type="SUPFAM" id="SSF109604">
    <property type="entry name" value="HD-domain/PDEase-like"/>
    <property type="match status" value="1"/>
</dbReference>
<evidence type="ECO:0000256" key="4">
    <source>
        <dbReference type="ARBA" id="ARBA00022801"/>
    </source>
</evidence>
<dbReference type="InterPro" id="IPR006675">
    <property type="entry name" value="HDIG_dom"/>
</dbReference>
<keyword evidence="6" id="KW-0472">Membrane</keyword>
<dbReference type="EMBL" id="JBHUOX010000042">
    <property type="protein sequence ID" value="MFD3003789.1"/>
    <property type="molecule type" value="Genomic_DNA"/>
</dbReference>
<dbReference type="InterPro" id="IPR006674">
    <property type="entry name" value="HD_domain"/>
</dbReference>
<dbReference type="NCBIfam" id="TIGR03319">
    <property type="entry name" value="RNase_Y"/>
    <property type="match status" value="1"/>
</dbReference>
<dbReference type="PANTHER" id="PTHR12826:SF15">
    <property type="entry name" value="RIBONUCLEASE Y"/>
    <property type="match status" value="1"/>
</dbReference>
<reference evidence="11" key="1">
    <citation type="journal article" date="2019" name="Int. J. Syst. Evol. Microbiol.">
        <title>The Global Catalogue of Microorganisms (GCM) 10K type strain sequencing project: providing services to taxonomists for standard genome sequencing and annotation.</title>
        <authorList>
            <consortium name="The Broad Institute Genomics Platform"/>
            <consortium name="The Broad Institute Genome Sequencing Center for Infectious Disease"/>
            <person name="Wu L."/>
            <person name="Ma J."/>
        </authorList>
    </citation>
    <scope>NUCLEOTIDE SEQUENCE [LARGE SCALE GENOMIC DNA]</scope>
    <source>
        <strain evidence="11">KCTC 23984</strain>
    </source>
</reference>
<keyword evidence="1 6" id="KW-1003">Cell membrane</keyword>
<evidence type="ECO:0000256" key="6">
    <source>
        <dbReference type="HAMAP-Rule" id="MF_00335"/>
    </source>
</evidence>
<dbReference type="SMART" id="SM00322">
    <property type="entry name" value="KH"/>
    <property type="match status" value="1"/>
</dbReference>
<accession>A0ABW6C3I9</accession>
<dbReference type="InterPro" id="IPR004087">
    <property type="entry name" value="KH_dom"/>
</dbReference>
<dbReference type="HAMAP" id="MF_00335">
    <property type="entry name" value="RNase_Y"/>
    <property type="match status" value="1"/>
</dbReference>
<evidence type="ECO:0000259" key="9">
    <source>
        <dbReference type="PROSITE" id="PS51831"/>
    </source>
</evidence>
<keyword evidence="5 6" id="KW-0694">RNA-binding</keyword>
<sequence>MPDILYILLTAVVALAVGVFIGRAMLQKVYRQQEEDARQKAKSIIREAELNAESIKKDRILEAKEKYLKLKSEFDEEMNKKKNIIIQNENKVKQREQLAQKQLEQTKRLETELEKEREVVAGQLDKERAQMNAQLDKEKEHLNTQLEQLKKRKDEVEAKHNEIVGQLEKIAGLTASEAREQLVEALKSEAQTQASSHIKDIVAQAKLTATKEAKKIVIETIQRTAAEHAIENCVSVFNIESDDIKGKIIGREGRNIRALEAATGVEIIVDDTPEAIIISGFDPVRREIARLSLHRLVADGRIHPARIEEVVSKTRKNIEEEIVEIGERTAIDLGIHGLHPELIKMVGRMRFRSSYGQNLLQHSREVANLCATMAAELGLNVKHAKRAGLLHDIGKVTPDEPELPHAIIGMELAKKYKEHPDVCNAIGAHHDEVEMTAMVSPLVQACDAISGSRPGARREIMESYIKRLKELEETAVSFEGVNQCYAIQAGRELRVMVDADNVSDEKASQISYDISQKIEKEMQYPGQIKITVIREMRAISYAK</sequence>
<dbReference type="InterPro" id="IPR036612">
    <property type="entry name" value="KH_dom_type_1_sf"/>
</dbReference>
<evidence type="ECO:0000313" key="11">
    <source>
        <dbReference type="Proteomes" id="UP001597641"/>
    </source>
</evidence>
<keyword evidence="6" id="KW-1133">Transmembrane helix</keyword>
<keyword evidence="3 6" id="KW-0255">Endonuclease</keyword>
<dbReference type="InterPro" id="IPR022711">
    <property type="entry name" value="RNase_Y_N"/>
</dbReference>
<gene>
    <name evidence="6 10" type="primary">rny</name>
    <name evidence="10" type="ORF">ACFS7Z_25760</name>
</gene>
<evidence type="ECO:0000256" key="3">
    <source>
        <dbReference type="ARBA" id="ARBA00022759"/>
    </source>
</evidence>
<evidence type="ECO:0000256" key="7">
    <source>
        <dbReference type="NCBIfam" id="TIGR03319"/>
    </source>
</evidence>
<comment type="caution">
    <text evidence="10">The sequence shown here is derived from an EMBL/GenBank/DDBJ whole genome shotgun (WGS) entry which is preliminary data.</text>
</comment>
<dbReference type="Proteomes" id="UP001597641">
    <property type="component" value="Unassembled WGS sequence"/>
</dbReference>
<evidence type="ECO:0000256" key="8">
    <source>
        <dbReference type="SAM" id="Coils"/>
    </source>
</evidence>
<keyword evidence="8" id="KW-0175">Coiled coil</keyword>
<evidence type="ECO:0000256" key="1">
    <source>
        <dbReference type="ARBA" id="ARBA00022475"/>
    </source>
</evidence>
<keyword evidence="2 6" id="KW-0540">Nuclease</keyword>
<dbReference type="Gene3D" id="1.10.3210.10">
    <property type="entry name" value="Hypothetical protein af1432"/>
    <property type="match status" value="1"/>
</dbReference>
<dbReference type="SUPFAM" id="SSF54791">
    <property type="entry name" value="Eukaryotic type KH-domain (KH-domain type I)"/>
    <property type="match status" value="1"/>
</dbReference>
<feature type="coiled-coil region" evidence="8">
    <location>
        <begin position="31"/>
        <end position="166"/>
    </location>
</feature>
<evidence type="ECO:0000313" key="10">
    <source>
        <dbReference type="EMBL" id="MFD3003789.1"/>
    </source>
</evidence>
<dbReference type="PANTHER" id="PTHR12826">
    <property type="entry name" value="RIBONUCLEASE Y"/>
    <property type="match status" value="1"/>
</dbReference>
<keyword evidence="4 6" id="KW-0378">Hydrolase</keyword>
<feature type="transmembrane region" description="Helical" evidence="6">
    <location>
        <begin position="6"/>
        <end position="26"/>
    </location>
</feature>
<protein>
    <recommendedName>
        <fullName evidence="6 7">Ribonuclease Y</fullName>
        <shortName evidence="6">RNase Y</shortName>
        <ecNumber evidence="6 7">3.1.-.-</ecNumber>
    </recommendedName>
</protein>
<comment type="subcellular location">
    <subcellularLocation>
        <location evidence="6">Cell membrane</location>
        <topology evidence="6">Single-pass membrane protein</topology>
    </subcellularLocation>
</comment>
<dbReference type="Pfam" id="PF12072">
    <property type="entry name" value="RNase_Y_N"/>
    <property type="match status" value="2"/>
</dbReference>
<dbReference type="InterPro" id="IPR004088">
    <property type="entry name" value="KH_dom_type_1"/>
</dbReference>
<organism evidence="10 11">
    <name type="scientific">Pontibacter toksunensis</name>
    <dbReference type="NCBI Taxonomy" id="1332631"/>
    <lineage>
        <taxon>Bacteria</taxon>
        <taxon>Pseudomonadati</taxon>
        <taxon>Bacteroidota</taxon>
        <taxon>Cytophagia</taxon>
        <taxon>Cytophagales</taxon>
        <taxon>Hymenobacteraceae</taxon>
        <taxon>Pontibacter</taxon>
    </lineage>
</organism>
<dbReference type="NCBIfam" id="TIGR00277">
    <property type="entry name" value="HDIG"/>
    <property type="match status" value="1"/>
</dbReference>
<dbReference type="Pfam" id="PF01966">
    <property type="entry name" value="HD"/>
    <property type="match status" value="1"/>
</dbReference>
<dbReference type="PROSITE" id="PS51831">
    <property type="entry name" value="HD"/>
    <property type="match status" value="1"/>
</dbReference>
<evidence type="ECO:0000256" key="2">
    <source>
        <dbReference type="ARBA" id="ARBA00022722"/>
    </source>
</evidence>
<feature type="domain" description="HD" evidence="9">
    <location>
        <begin position="359"/>
        <end position="452"/>
    </location>
</feature>
<dbReference type="RefSeq" id="WP_377491860.1">
    <property type="nucleotide sequence ID" value="NZ_JBHUOX010000042.1"/>
</dbReference>
<keyword evidence="11" id="KW-1185">Reference proteome</keyword>
<evidence type="ECO:0000256" key="5">
    <source>
        <dbReference type="ARBA" id="ARBA00022884"/>
    </source>
</evidence>
<dbReference type="SMART" id="SM00471">
    <property type="entry name" value="HDc"/>
    <property type="match status" value="1"/>
</dbReference>
<dbReference type="InterPro" id="IPR017705">
    <property type="entry name" value="Ribonuclease_Y"/>
</dbReference>
<keyword evidence="6" id="KW-0812">Transmembrane</keyword>
<name>A0ABW6C3I9_9BACT</name>
<dbReference type="PROSITE" id="PS50084">
    <property type="entry name" value="KH_TYPE_1"/>
    <property type="match status" value="1"/>
</dbReference>
<dbReference type="EC" id="3.1.-.-" evidence="6 7"/>
<dbReference type="Pfam" id="PF00013">
    <property type="entry name" value="KH_1"/>
    <property type="match status" value="1"/>
</dbReference>
<proteinExistence type="inferred from homology"/>
<comment type="similarity">
    <text evidence="6">Belongs to the RNase Y family.</text>
</comment>
<comment type="function">
    <text evidence="6">Endoribonuclease that initiates mRNA decay.</text>
</comment>
<dbReference type="InterPro" id="IPR003607">
    <property type="entry name" value="HD/PDEase_dom"/>
</dbReference>
<dbReference type="Gene3D" id="3.30.1370.10">
    <property type="entry name" value="K Homology domain, type 1"/>
    <property type="match status" value="1"/>
</dbReference>